<organism evidence="1 2">
    <name type="scientific">Adineta steineri</name>
    <dbReference type="NCBI Taxonomy" id="433720"/>
    <lineage>
        <taxon>Eukaryota</taxon>
        <taxon>Metazoa</taxon>
        <taxon>Spiralia</taxon>
        <taxon>Gnathifera</taxon>
        <taxon>Rotifera</taxon>
        <taxon>Eurotatoria</taxon>
        <taxon>Bdelloidea</taxon>
        <taxon>Adinetida</taxon>
        <taxon>Adinetidae</taxon>
        <taxon>Adineta</taxon>
    </lineage>
</organism>
<sequence length="80" mass="8948">MLKNTVRLSKIVGFNNSEQKRSFLTIVNQGFEAYRTTLGRNPVHLKPGLSLSLPVIHHVQKIDIREAGMGVDKISAFTND</sequence>
<dbReference type="Proteomes" id="UP000663881">
    <property type="component" value="Unassembled WGS sequence"/>
</dbReference>
<comment type="caution">
    <text evidence="1">The sequence shown here is derived from an EMBL/GenBank/DDBJ whole genome shotgun (WGS) entry which is preliminary data.</text>
</comment>
<evidence type="ECO:0000313" key="2">
    <source>
        <dbReference type="Proteomes" id="UP000663881"/>
    </source>
</evidence>
<protein>
    <submittedName>
        <fullName evidence="1">Uncharacterized protein</fullName>
    </submittedName>
</protein>
<feature type="non-terminal residue" evidence="1">
    <location>
        <position position="1"/>
    </location>
</feature>
<proteinExistence type="predicted"/>
<accession>A0A820C3Y6</accession>
<gene>
    <name evidence="1" type="ORF">OKA104_LOCUS41014</name>
</gene>
<dbReference type="EMBL" id="CAJOAY010009300">
    <property type="protein sequence ID" value="CAF4201520.1"/>
    <property type="molecule type" value="Genomic_DNA"/>
</dbReference>
<dbReference type="AlphaFoldDB" id="A0A820C3Y6"/>
<name>A0A820C3Y6_9BILA</name>
<reference evidence="1" key="1">
    <citation type="submission" date="2021-02" db="EMBL/GenBank/DDBJ databases">
        <authorList>
            <person name="Nowell W R."/>
        </authorList>
    </citation>
    <scope>NUCLEOTIDE SEQUENCE</scope>
</reference>
<evidence type="ECO:0000313" key="1">
    <source>
        <dbReference type="EMBL" id="CAF4201520.1"/>
    </source>
</evidence>